<dbReference type="Proteomes" id="UP000199034">
    <property type="component" value="Unassembled WGS sequence"/>
</dbReference>
<organism evidence="2 3">
    <name type="scientific">Nocardioides lianchengensis</name>
    <dbReference type="NCBI Taxonomy" id="1045774"/>
    <lineage>
        <taxon>Bacteria</taxon>
        <taxon>Bacillati</taxon>
        <taxon>Actinomycetota</taxon>
        <taxon>Actinomycetes</taxon>
        <taxon>Propionibacteriales</taxon>
        <taxon>Nocardioidaceae</taxon>
        <taxon>Nocardioides</taxon>
    </lineage>
</organism>
<evidence type="ECO:0000256" key="1">
    <source>
        <dbReference type="SAM" id="MobiDB-lite"/>
    </source>
</evidence>
<keyword evidence="3" id="KW-1185">Reference proteome</keyword>
<dbReference type="OrthoDB" id="3787531at2"/>
<gene>
    <name evidence="2" type="ORF">SAMN05421872_1062</name>
</gene>
<dbReference type="STRING" id="1045774.SAMN05421872_1062"/>
<protein>
    <submittedName>
        <fullName evidence="2">Uncharacterized protein</fullName>
    </submittedName>
</protein>
<evidence type="ECO:0000313" key="3">
    <source>
        <dbReference type="Proteomes" id="UP000199034"/>
    </source>
</evidence>
<feature type="compositionally biased region" description="Basic and acidic residues" evidence="1">
    <location>
        <begin position="136"/>
        <end position="154"/>
    </location>
</feature>
<proteinExistence type="predicted"/>
<dbReference type="AlphaFoldDB" id="A0A1G6S359"/>
<sequence>MTDWIVLATAGLLALVALGLAAALLRARSASARSLAEARAETAALHERLDRLERERRDPVRDERPVVITRLGEDEPTAPPVPMIEGRLFADLVLRESVVQAASLAHGVRRALAPETRNRVRFEMRRELKRARKQRKSDLREAKRLWADHQRASLDGEGSAA</sequence>
<reference evidence="3" key="1">
    <citation type="submission" date="2016-10" db="EMBL/GenBank/DDBJ databases">
        <authorList>
            <person name="Varghese N."/>
            <person name="Submissions S."/>
        </authorList>
    </citation>
    <scope>NUCLEOTIDE SEQUENCE [LARGE SCALE GENOMIC DNA]</scope>
    <source>
        <strain evidence="3">CGMCC 4.6858</strain>
    </source>
</reference>
<feature type="region of interest" description="Disordered" evidence="1">
    <location>
        <begin position="131"/>
        <end position="161"/>
    </location>
</feature>
<dbReference type="RefSeq" id="WP_090855692.1">
    <property type="nucleotide sequence ID" value="NZ_FMZM01000006.1"/>
</dbReference>
<dbReference type="EMBL" id="FMZM01000006">
    <property type="protein sequence ID" value="SDD11352.1"/>
    <property type="molecule type" value="Genomic_DNA"/>
</dbReference>
<name>A0A1G6S359_9ACTN</name>
<evidence type="ECO:0000313" key="2">
    <source>
        <dbReference type="EMBL" id="SDD11352.1"/>
    </source>
</evidence>
<accession>A0A1G6S359</accession>